<evidence type="ECO:0000256" key="4">
    <source>
        <dbReference type="ARBA" id="ARBA00023002"/>
    </source>
</evidence>
<dbReference type="InterPro" id="IPR019832">
    <property type="entry name" value="Mn/Fe_SOD_C"/>
</dbReference>
<evidence type="ECO:0000313" key="9">
    <source>
        <dbReference type="EMBL" id="PHN08166.1"/>
    </source>
</evidence>
<reference evidence="9 10" key="1">
    <citation type="submission" date="2017-10" db="EMBL/GenBank/DDBJ databases">
        <title>The draft genome sequence of Lewinella nigricans NBRC 102662.</title>
        <authorList>
            <person name="Wang K."/>
        </authorList>
    </citation>
    <scope>NUCLEOTIDE SEQUENCE [LARGE SCALE GENOMIC DNA]</scope>
    <source>
        <strain evidence="9 10">NBRC 102662</strain>
    </source>
</reference>
<evidence type="ECO:0000256" key="6">
    <source>
        <dbReference type="RuleBase" id="RU000414"/>
    </source>
</evidence>
<dbReference type="InterPro" id="IPR036314">
    <property type="entry name" value="SOD_C_sf"/>
</dbReference>
<dbReference type="FunFam" id="3.55.40.20:FF:000004">
    <property type="entry name" value="Superoxide dismutase [Fe]"/>
    <property type="match status" value="1"/>
</dbReference>
<gene>
    <name evidence="9" type="ORF">CRP01_02265</name>
</gene>
<evidence type="ECO:0000256" key="1">
    <source>
        <dbReference type="ARBA" id="ARBA00008714"/>
    </source>
</evidence>
<dbReference type="AlphaFoldDB" id="A0A2D0NIH0"/>
<dbReference type="GO" id="GO:0046872">
    <property type="term" value="F:metal ion binding"/>
    <property type="evidence" value="ECO:0007669"/>
    <property type="project" value="UniProtKB-KW"/>
</dbReference>
<keyword evidence="10" id="KW-1185">Reference proteome</keyword>
<dbReference type="Gene3D" id="1.10.287.990">
    <property type="entry name" value="Fe,Mn superoxide dismutase (SOD) domain"/>
    <property type="match status" value="1"/>
</dbReference>
<feature type="binding site" evidence="5">
    <location>
        <position position="167"/>
    </location>
    <ligand>
        <name>Mn(2+)</name>
        <dbReference type="ChEBI" id="CHEBI:29035"/>
    </ligand>
</feature>
<evidence type="ECO:0000313" key="10">
    <source>
        <dbReference type="Proteomes" id="UP000223913"/>
    </source>
</evidence>
<dbReference type="PANTHER" id="PTHR43595:SF2">
    <property type="entry name" value="SMALL RIBOSOMAL SUBUNIT PROTEIN MS42"/>
    <property type="match status" value="1"/>
</dbReference>
<dbReference type="SUPFAM" id="SSF46609">
    <property type="entry name" value="Fe,Mn superoxide dismutase (SOD), N-terminal domain"/>
    <property type="match status" value="1"/>
</dbReference>
<comment type="catalytic activity">
    <reaction evidence="6">
        <text>2 superoxide + 2 H(+) = H2O2 + O2</text>
        <dbReference type="Rhea" id="RHEA:20696"/>
        <dbReference type="ChEBI" id="CHEBI:15378"/>
        <dbReference type="ChEBI" id="CHEBI:15379"/>
        <dbReference type="ChEBI" id="CHEBI:16240"/>
        <dbReference type="ChEBI" id="CHEBI:18421"/>
        <dbReference type="EC" id="1.15.1.1"/>
    </reaction>
</comment>
<dbReference type="PIRSF" id="PIRSF000349">
    <property type="entry name" value="SODismutase"/>
    <property type="match status" value="1"/>
</dbReference>
<keyword evidence="3 5" id="KW-0479">Metal-binding</keyword>
<proteinExistence type="inferred from homology"/>
<feature type="binding site" evidence="5">
    <location>
        <position position="27"/>
    </location>
    <ligand>
        <name>Mn(2+)</name>
        <dbReference type="ChEBI" id="CHEBI:29035"/>
    </ligand>
</feature>
<protein>
    <recommendedName>
        <fullName evidence="2 6">Superoxide dismutase</fullName>
        <ecNumber evidence="2 6">1.15.1.1</ecNumber>
    </recommendedName>
</protein>
<dbReference type="Gene3D" id="3.55.40.20">
    <property type="entry name" value="Iron/manganese superoxide dismutase, C-terminal domain"/>
    <property type="match status" value="1"/>
</dbReference>
<evidence type="ECO:0000256" key="3">
    <source>
        <dbReference type="ARBA" id="ARBA00022723"/>
    </source>
</evidence>
<evidence type="ECO:0000256" key="2">
    <source>
        <dbReference type="ARBA" id="ARBA00012682"/>
    </source>
</evidence>
<evidence type="ECO:0000259" key="7">
    <source>
        <dbReference type="Pfam" id="PF00081"/>
    </source>
</evidence>
<dbReference type="EC" id="1.15.1.1" evidence="2 6"/>
<dbReference type="Proteomes" id="UP000223913">
    <property type="component" value="Unassembled WGS sequence"/>
</dbReference>
<evidence type="ECO:0000259" key="8">
    <source>
        <dbReference type="Pfam" id="PF02777"/>
    </source>
</evidence>
<dbReference type="Pfam" id="PF02777">
    <property type="entry name" value="Sod_Fe_C"/>
    <property type="match status" value="1"/>
</dbReference>
<dbReference type="InterPro" id="IPR001189">
    <property type="entry name" value="Mn/Fe_SOD"/>
</dbReference>
<dbReference type="PRINTS" id="PR01703">
    <property type="entry name" value="MNSODISMTASE"/>
</dbReference>
<dbReference type="Pfam" id="PF00081">
    <property type="entry name" value="Sod_Fe_N"/>
    <property type="match status" value="1"/>
</dbReference>
<dbReference type="OrthoDB" id="9803125at2"/>
<dbReference type="InterPro" id="IPR019833">
    <property type="entry name" value="Mn/Fe_SOD_BS"/>
</dbReference>
<organism evidence="9 10">
    <name type="scientific">Flavilitoribacter nigricans (strain ATCC 23147 / DSM 23189 / NBRC 102662 / NCIMB 1420 / SS-2)</name>
    <name type="common">Lewinella nigricans</name>
    <dbReference type="NCBI Taxonomy" id="1122177"/>
    <lineage>
        <taxon>Bacteria</taxon>
        <taxon>Pseudomonadati</taxon>
        <taxon>Bacteroidota</taxon>
        <taxon>Saprospiria</taxon>
        <taxon>Saprospirales</taxon>
        <taxon>Lewinellaceae</taxon>
        <taxon>Flavilitoribacter</taxon>
    </lineage>
</organism>
<dbReference type="PROSITE" id="PS00088">
    <property type="entry name" value="SOD_MN"/>
    <property type="match status" value="1"/>
</dbReference>
<feature type="domain" description="Manganese/iron superoxide dismutase N-terminal" evidence="7">
    <location>
        <begin position="3"/>
        <end position="85"/>
    </location>
</feature>
<comment type="function">
    <text evidence="6">Destroys radicals which are normally produced within the cells and which are toxic to biological systems.</text>
</comment>
<feature type="domain" description="Manganese/iron superoxide dismutase C-terminal" evidence="8">
    <location>
        <begin position="97"/>
        <end position="200"/>
    </location>
</feature>
<dbReference type="SUPFAM" id="SSF54719">
    <property type="entry name" value="Fe,Mn superoxide dismutase (SOD), C-terminal domain"/>
    <property type="match status" value="1"/>
</dbReference>
<dbReference type="GO" id="GO:0004784">
    <property type="term" value="F:superoxide dismutase activity"/>
    <property type="evidence" value="ECO:0007669"/>
    <property type="project" value="UniProtKB-EC"/>
</dbReference>
<dbReference type="RefSeq" id="WP_099148369.1">
    <property type="nucleotide sequence ID" value="NZ_PDUD01000002.1"/>
</dbReference>
<sequence length="211" mass="24306">MAFKLPELPYYYDSLEPHIDEETMKVHHQKHHNGYTQKLNKAIEGTDLENQPIEKILRNVSKYSTAVRNNGGGYYNHSLFWKSMSPKGGGQPEDITRIHKGLEMAFGGFDQFKKKFKEAATGQFGSGWAWLCVDEPVGDLYICSTPNQDNPIMDVNDFKGVPILGIDVWEHAYYLKYQNRRADYIDAFFEVVDWKVIEERYLAARTVVSTV</sequence>
<dbReference type="EMBL" id="PDUD01000002">
    <property type="protein sequence ID" value="PHN08166.1"/>
    <property type="molecule type" value="Genomic_DNA"/>
</dbReference>
<evidence type="ECO:0000256" key="5">
    <source>
        <dbReference type="PIRSR" id="PIRSR000349-1"/>
    </source>
</evidence>
<name>A0A2D0NIH0_FLAN2</name>
<feature type="binding site" evidence="5">
    <location>
        <position position="171"/>
    </location>
    <ligand>
        <name>Mn(2+)</name>
        <dbReference type="ChEBI" id="CHEBI:29035"/>
    </ligand>
</feature>
<comment type="caution">
    <text evidence="9">The sequence shown here is derived from an EMBL/GenBank/DDBJ whole genome shotgun (WGS) entry which is preliminary data.</text>
</comment>
<dbReference type="GO" id="GO:0005737">
    <property type="term" value="C:cytoplasm"/>
    <property type="evidence" value="ECO:0007669"/>
    <property type="project" value="TreeGrafter"/>
</dbReference>
<comment type="similarity">
    <text evidence="1 6">Belongs to the iron/manganese superoxide dismutase family.</text>
</comment>
<dbReference type="InterPro" id="IPR019831">
    <property type="entry name" value="Mn/Fe_SOD_N"/>
</dbReference>
<dbReference type="InterPro" id="IPR036324">
    <property type="entry name" value="Mn/Fe_SOD_N_sf"/>
</dbReference>
<feature type="binding site" evidence="5">
    <location>
        <position position="77"/>
    </location>
    <ligand>
        <name>Mn(2+)</name>
        <dbReference type="ChEBI" id="CHEBI:29035"/>
    </ligand>
</feature>
<keyword evidence="4 6" id="KW-0560">Oxidoreductase</keyword>
<dbReference type="FunFam" id="1.10.287.990:FF:000001">
    <property type="entry name" value="Superoxide dismutase"/>
    <property type="match status" value="1"/>
</dbReference>
<accession>A0A2D0NIH0</accession>
<dbReference type="PANTHER" id="PTHR43595">
    <property type="entry name" value="37S RIBOSOMAL PROTEIN S26, MITOCHONDRIAL"/>
    <property type="match status" value="1"/>
</dbReference>